<proteinExistence type="inferred from homology"/>
<keyword evidence="4" id="KW-1185">Reference proteome</keyword>
<dbReference type="InterPro" id="IPR039199">
    <property type="entry name" value="FAM91"/>
</dbReference>
<feature type="domain" description="FAM91 C-terminal" evidence="2">
    <location>
        <begin position="34"/>
        <end position="181"/>
    </location>
</feature>
<feature type="non-terminal residue" evidence="3">
    <location>
        <position position="461"/>
    </location>
</feature>
<name>A0A4C1U9N9_EUMVA</name>
<comment type="similarity">
    <text evidence="1">Belongs to the FAM91 family.</text>
</comment>
<dbReference type="STRING" id="151549.A0A4C1U9N9"/>
<dbReference type="EMBL" id="BGZK01000142">
    <property type="protein sequence ID" value="GBP22606.1"/>
    <property type="molecule type" value="Genomic_DNA"/>
</dbReference>
<dbReference type="InterPro" id="IPR028097">
    <property type="entry name" value="FAM91_C_dom"/>
</dbReference>
<evidence type="ECO:0000256" key="1">
    <source>
        <dbReference type="ARBA" id="ARBA00010319"/>
    </source>
</evidence>
<gene>
    <name evidence="3" type="primary">Fam91a1</name>
    <name evidence="3" type="ORF">EVAR_13886_1</name>
</gene>
<evidence type="ECO:0000313" key="3">
    <source>
        <dbReference type="EMBL" id="GBP22606.1"/>
    </source>
</evidence>
<dbReference type="OrthoDB" id="275996at2759"/>
<accession>A0A4C1U9N9</accession>
<comment type="caution">
    <text evidence="3">The sequence shown here is derived from an EMBL/GenBank/DDBJ whole genome shotgun (WGS) entry which is preliminary data.</text>
</comment>
<organism evidence="3 4">
    <name type="scientific">Eumeta variegata</name>
    <name type="common">Bagworm moth</name>
    <name type="synonym">Eumeta japonica</name>
    <dbReference type="NCBI Taxonomy" id="151549"/>
    <lineage>
        <taxon>Eukaryota</taxon>
        <taxon>Metazoa</taxon>
        <taxon>Ecdysozoa</taxon>
        <taxon>Arthropoda</taxon>
        <taxon>Hexapoda</taxon>
        <taxon>Insecta</taxon>
        <taxon>Pterygota</taxon>
        <taxon>Neoptera</taxon>
        <taxon>Endopterygota</taxon>
        <taxon>Lepidoptera</taxon>
        <taxon>Glossata</taxon>
        <taxon>Ditrysia</taxon>
        <taxon>Tineoidea</taxon>
        <taxon>Psychidae</taxon>
        <taxon>Oiketicinae</taxon>
        <taxon>Eumeta</taxon>
    </lineage>
</organism>
<dbReference type="PANTHER" id="PTHR28441:SF2">
    <property type="entry name" value="PROTEIN FAM91A1"/>
    <property type="match status" value="1"/>
</dbReference>
<evidence type="ECO:0000259" key="2">
    <source>
        <dbReference type="Pfam" id="PF14648"/>
    </source>
</evidence>
<dbReference type="AlphaFoldDB" id="A0A4C1U9N9"/>
<protein>
    <submittedName>
        <fullName evidence="3">Protein FAM91A1</fullName>
    </submittedName>
</protein>
<reference evidence="3 4" key="1">
    <citation type="journal article" date="2019" name="Commun. Biol.">
        <title>The bagworm genome reveals a unique fibroin gene that provides high tensile strength.</title>
        <authorList>
            <person name="Kono N."/>
            <person name="Nakamura H."/>
            <person name="Ohtoshi R."/>
            <person name="Tomita M."/>
            <person name="Numata K."/>
            <person name="Arakawa K."/>
        </authorList>
    </citation>
    <scope>NUCLEOTIDE SEQUENCE [LARGE SCALE GENOMIC DNA]</scope>
</reference>
<dbReference type="PANTHER" id="PTHR28441">
    <property type="entry name" value="PROTEIN FAM91A1"/>
    <property type="match status" value="1"/>
</dbReference>
<sequence>MRRHARPPWRDWPHFVKGQYEPVPLCRGAAAAGALPHIGPAPPETASPWMRLYLYHVAGYGPPTLLLTKGTQLRAVPRLLLGFSRLLVVWWGAEAALETSAGTSGALPAAAALAAANSALRRGPVMLQAIGVRQPAALKHVMFPPDGDNSADSVLWGRHAGLRRLARRLRLARSAGYVTLADVGVPDLGCAHPPPAVQLALPRKRKETCGTAKPISEVSLSSSECGDMSKEEFMRTSNVRLQSPIESHFAITPSTESKNSSPANGFTSVECGQLLCEELDSLAIIDTKNKHRSKESIACSDDLVPIHSCSTSIEDLKDKTDVHSKETSRSKESIACSDDLVKIEGPIESLEIEKNPANLLSPAEETISMFTQLSDKLSEIGAAEGDSGVDVHNLSDEETCRPEKWTILDLQFGIPLFEETLCERICRCIVERLAKPEVLEKIKEDNENICADVLKFVSQCQ</sequence>
<evidence type="ECO:0000313" key="4">
    <source>
        <dbReference type="Proteomes" id="UP000299102"/>
    </source>
</evidence>
<feature type="domain" description="FAM91 C-terminal" evidence="2">
    <location>
        <begin position="348"/>
        <end position="460"/>
    </location>
</feature>
<dbReference type="Proteomes" id="UP000299102">
    <property type="component" value="Unassembled WGS sequence"/>
</dbReference>
<dbReference type="Pfam" id="PF14648">
    <property type="entry name" value="FAM91_C"/>
    <property type="match status" value="2"/>
</dbReference>